<keyword evidence="2" id="KW-1185">Reference proteome</keyword>
<evidence type="ECO:0000313" key="1">
    <source>
        <dbReference type="EMBL" id="QDL36400.1"/>
    </source>
</evidence>
<dbReference type="InterPro" id="IPR009057">
    <property type="entry name" value="Homeodomain-like_sf"/>
</dbReference>
<sequence length="135" mass="14831">MVCTMKIMHTMASEAIAGRPKRRFYSPELKTQVVAQCQTDGTSVAGVALAHGINANIVHRWLREHAHDGLSVASQGFVPLTLQAGAVEPFRTTAMPAEIKRDIRIEVHRGTGSVSVNWPLEGAESCAAWLRDWLR</sequence>
<protein>
    <submittedName>
        <fullName evidence="1">Transposase</fullName>
    </submittedName>
</protein>
<dbReference type="OrthoDB" id="9800877at2"/>
<dbReference type="Pfam" id="PF01527">
    <property type="entry name" value="HTH_Tnp_1"/>
    <property type="match status" value="1"/>
</dbReference>
<reference evidence="1 2" key="1">
    <citation type="submission" date="2019-01" db="EMBL/GenBank/DDBJ databases">
        <title>Genomic insights into a novel species Rhodoferax sp.</title>
        <authorList>
            <person name="Jin L."/>
        </authorList>
    </citation>
    <scope>NUCLEOTIDE SEQUENCE [LARGE SCALE GENOMIC DNA]</scope>
    <source>
        <strain evidence="1 2">CHu59-6-5</strain>
    </source>
</reference>
<dbReference type="Proteomes" id="UP000316798">
    <property type="component" value="Chromosome"/>
</dbReference>
<dbReference type="GO" id="GO:0003677">
    <property type="term" value="F:DNA binding"/>
    <property type="evidence" value="ECO:0007669"/>
    <property type="project" value="InterPro"/>
</dbReference>
<dbReference type="NCBIfam" id="NF047595">
    <property type="entry name" value="IS66_ISRel24_TnpA"/>
    <property type="match status" value="1"/>
</dbReference>
<accession>A0A515D7K3</accession>
<gene>
    <name evidence="1" type="ORF">EUB48_03120</name>
</gene>
<evidence type="ECO:0000313" key="2">
    <source>
        <dbReference type="Proteomes" id="UP000316798"/>
    </source>
</evidence>
<dbReference type="KEGG" id="rhf:EUB48_03120"/>
<dbReference type="SUPFAM" id="SSF46689">
    <property type="entry name" value="Homeodomain-like"/>
    <property type="match status" value="1"/>
</dbReference>
<organism evidence="1 2">
    <name type="scientific">Rhodoferax sediminis</name>
    <dbReference type="NCBI Taxonomy" id="2509614"/>
    <lineage>
        <taxon>Bacteria</taxon>
        <taxon>Pseudomonadati</taxon>
        <taxon>Pseudomonadota</taxon>
        <taxon>Betaproteobacteria</taxon>
        <taxon>Burkholderiales</taxon>
        <taxon>Comamonadaceae</taxon>
        <taxon>Rhodoferax</taxon>
    </lineage>
</organism>
<dbReference type="GO" id="GO:0006313">
    <property type="term" value="P:DNA transposition"/>
    <property type="evidence" value="ECO:0007669"/>
    <property type="project" value="InterPro"/>
</dbReference>
<proteinExistence type="predicted"/>
<dbReference type="AlphaFoldDB" id="A0A515D7K3"/>
<name>A0A515D7K3_9BURK</name>
<dbReference type="GO" id="GO:0004803">
    <property type="term" value="F:transposase activity"/>
    <property type="evidence" value="ECO:0007669"/>
    <property type="project" value="InterPro"/>
</dbReference>
<dbReference type="InterPro" id="IPR002514">
    <property type="entry name" value="Transposase_8"/>
</dbReference>
<dbReference type="EMBL" id="CP035503">
    <property type="protein sequence ID" value="QDL36400.1"/>
    <property type="molecule type" value="Genomic_DNA"/>
</dbReference>